<dbReference type="PANTHER" id="PTHR12956:SF17">
    <property type="entry name" value="OS01G0749100 PROTEIN"/>
    <property type="match status" value="1"/>
</dbReference>
<proteinExistence type="predicted"/>
<accession>A0AAD7U5D6</accession>
<keyword evidence="1" id="KW-0732">Signal</keyword>
<feature type="chain" id="PRO_5042225238" description="TOD1/MUCI70 glycosyltransferase-like domain-containing protein" evidence="1">
    <location>
        <begin position="19"/>
        <end position="641"/>
    </location>
</feature>
<dbReference type="InterPro" id="IPR006852">
    <property type="entry name" value="TOD1_MUCI70"/>
</dbReference>
<keyword evidence="4" id="KW-1185">Reference proteome</keyword>
<dbReference type="InterPro" id="IPR048354">
    <property type="entry name" value="TOD1_MUCI70_glycTrfase_dom"/>
</dbReference>
<feature type="domain" description="TOD1/MUCI70 glycosyltransferase-like" evidence="2">
    <location>
        <begin position="68"/>
        <end position="336"/>
    </location>
</feature>
<dbReference type="PANTHER" id="PTHR12956">
    <property type="entry name" value="ALKALINE CERAMIDASE-RELATED"/>
    <property type="match status" value="1"/>
</dbReference>
<gene>
    <name evidence="3" type="ORF">CTAYLR_005539</name>
</gene>
<dbReference type="EMBL" id="JAQMWT010000684">
    <property type="protein sequence ID" value="KAJ8598225.1"/>
    <property type="molecule type" value="Genomic_DNA"/>
</dbReference>
<evidence type="ECO:0000313" key="4">
    <source>
        <dbReference type="Proteomes" id="UP001230188"/>
    </source>
</evidence>
<dbReference type="AlphaFoldDB" id="A0AAD7U5D6"/>
<evidence type="ECO:0000313" key="3">
    <source>
        <dbReference type="EMBL" id="KAJ8598225.1"/>
    </source>
</evidence>
<feature type="signal peptide" evidence="1">
    <location>
        <begin position="1"/>
        <end position="18"/>
    </location>
</feature>
<protein>
    <recommendedName>
        <fullName evidence="2">TOD1/MUCI70 glycosyltransferase-like domain-containing protein</fullName>
    </recommendedName>
</protein>
<evidence type="ECO:0000259" key="2">
    <source>
        <dbReference type="Pfam" id="PF04765"/>
    </source>
</evidence>
<sequence>MQFCIVVAKAAAAAAAAAAAISVERLYNSSRLDAWRHDVVRSVEYAAADDLNLNKEFARLGPISTLNAATQERRGPAAPQAEVAVQCGFMGASSRDLAERLSHAQQAAGCPIVVLTTIMNNYDKFGSTVPPEAVEAASCYFALVDRATCETQRVVDDCSPGGVEVSRVDPWRVGVVDACEWGFADLRRASRVGKMLGFRLFPHAGWFVSIDAREKLLRTPSQLVHDLLVVPEKAFVAMQHPRSTKISVYEEGGVVVRSKLASREQVEAQLARYRADGMPEDHAPRVHEMGFFAYNAKSLDMRVLMCAWFDEYMRGSVRDQVCWSYVVWKLQLEPRLHSVPFRRLAAYVQKGSHLRPRTQSVPLERESMLEMLAQSDVKVRSGVASVRILGPGLDAGYRPPPRRAKPPLPPPIVSVPGAESYPAFCGVAPEPCEAPRVRPAWAAKLIEELYDARPRATCFPAFVVEHLTTRHGVPKLVATKCWDLVCTVHAMRAHDTRLELFARFLDETYGRDDLEFFLYVRGVARKAPGLRWPAVVARIAHPQTPTYKALIDTLQAHPGPLDTPDFLKLVLDAYRERHLHAPPAAGPASDIRAHFADVLAHLPPLKAQQIAEEVAKQAPTPREHLDDLKPLVTLLASYAAL</sequence>
<organism evidence="3 4">
    <name type="scientific">Chrysophaeum taylorii</name>
    <dbReference type="NCBI Taxonomy" id="2483200"/>
    <lineage>
        <taxon>Eukaryota</taxon>
        <taxon>Sar</taxon>
        <taxon>Stramenopiles</taxon>
        <taxon>Ochrophyta</taxon>
        <taxon>Pelagophyceae</taxon>
        <taxon>Pelagomonadales</taxon>
        <taxon>Pelagomonadaceae</taxon>
        <taxon>Chrysophaeum</taxon>
    </lineage>
</organism>
<dbReference type="Proteomes" id="UP001230188">
    <property type="component" value="Unassembled WGS sequence"/>
</dbReference>
<name>A0AAD7U5D6_9STRA</name>
<evidence type="ECO:0000256" key="1">
    <source>
        <dbReference type="SAM" id="SignalP"/>
    </source>
</evidence>
<reference evidence="3" key="1">
    <citation type="submission" date="2023-01" db="EMBL/GenBank/DDBJ databases">
        <title>Metagenome sequencing of chrysophaentin producing Chrysophaeum taylorii.</title>
        <authorList>
            <person name="Davison J."/>
            <person name="Bewley C."/>
        </authorList>
    </citation>
    <scope>NUCLEOTIDE SEQUENCE</scope>
    <source>
        <strain evidence="3">NIES-1699</strain>
    </source>
</reference>
<comment type="caution">
    <text evidence="3">The sequence shown here is derived from an EMBL/GenBank/DDBJ whole genome shotgun (WGS) entry which is preliminary data.</text>
</comment>
<dbReference type="Pfam" id="PF04765">
    <property type="entry name" value="TOD1_MUCI70"/>
    <property type="match status" value="1"/>
</dbReference>